<evidence type="ECO:0000313" key="4">
    <source>
        <dbReference type="Proteomes" id="UP000199451"/>
    </source>
</evidence>
<evidence type="ECO:0000313" key="3">
    <source>
        <dbReference type="EMBL" id="SDM98113.1"/>
    </source>
</evidence>
<gene>
    <name evidence="3" type="ORF">SAMN04487949_3057</name>
</gene>
<dbReference type="RefSeq" id="WP_089698795.1">
    <property type="nucleotide sequence ID" value="NZ_FNHL01000004.1"/>
</dbReference>
<dbReference type="AlphaFoldDB" id="A0A1G9XPD9"/>
<proteinExistence type="predicted"/>
<dbReference type="InterPro" id="IPR021994">
    <property type="entry name" value="DUF3592"/>
</dbReference>
<dbReference type="EMBL" id="FNHL01000004">
    <property type="protein sequence ID" value="SDM98113.1"/>
    <property type="molecule type" value="Genomic_DNA"/>
</dbReference>
<dbReference type="Pfam" id="PF12158">
    <property type="entry name" value="DUF3592"/>
    <property type="match status" value="1"/>
</dbReference>
<accession>A0A1G9XPD9</accession>
<name>A0A1G9XPD9_9EURY</name>
<keyword evidence="1" id="KW-0472">Membrane</keyword>
<evidence type="ECO:0000256" key="1">
    <source>
        <dbReference type="SAM" id="Phobius"/>
    </source>
</evidence>
<dbReference type="Proteomes" id="UP000199451">
    <property type="component" value="Unassembled WGS sequence"/>
</dbReference>
<protein>
    <recommendedName>
        <fullName evidence="2">DUF3592 domain-containing protein</fullName>
    </recommendedName>
</protein>
<keyword evidence="4" id="KW-1185">Reference proteome</keyword>
<evidence type="ECO:0000259" key="2">
    <source>
        <dbReference type="Pfam" id="PF12158"/>
    </source>
</evidence>
<keyword evidence="1" id="KW-0812">Transmembrane</keyword>
<keyword evidence="1" id="KW-1133">Transmembrane helix</keyword>
<organism evidence="3 4">
    <name type="scientific">Halogranum gelatinilyticum</name>
    <dbReference type="NCBI Taxonomy" id="660521"/>
    <lineage>
        <taxon>Archaea</taxon>
        <taxon>Methanobacteriati</taxon>
        <taxon>Methanobacteriota</taxon>
        <taxon>Stenosarchaea group</taxon>
        <taxon>Halobacteria</taxon>
        <taxon>Halobacteriales</taxon>
        <taxon>Haloferacaceae</taxon>
    </lineage>
</organism>
<reference evidence="4" key="1">
    <citation type="submission" date="2016-10" db="EMBL/GenBank/DDBJ databases">
        <authorList>
            <person name="Varghese N."/>
            <person name="Submissions S."/>
        </authorList>
    </citation>
    <scope>NUCLEOTIDE SEQUENCE [LARGE SCALE GENOMIC DNA]</scope>
    <source>
        <strain evidence="4">CGMCC 1.10119</strain>
    </source>
</reference>
<feature type="domain" description="DUF3592" evidence="2">
    <location>
        <begin position="49"/>
        <end position="136"/>
    </location>
</feature>
<dbReference type="OrthoDB" id="186649at2157"/>
<sequence length="169" mass="17681">MADDSGLSIDGPETLRGALVVLVFGCALAGYGVYDYVQQDDAVRDAVEVDATITDVGVETRSTTGSSDVEYQPTVRYSYEYEGESYAGTDLFAASIPPSYDTESAAEEVVAGYETGETVTAYVPPDDPNDAFVRTERSNSPLLAAGIGGILALLGGASAAKRVTTRSRA</sequence>
<feature type="transmembrane region" description="Helical" evidence="1">
    <location>
        <begin position="15"/>
        <end position="34"/>
    </location>
</feature>